<evidence type="ECO:0000259" key="4">
    <source>
        <dbReference type="PROSITE" id="PS51910"/>
    </source>
</evidence>
<organism evidence="5 6">
    <name type="scientific">Qingrenia yutianensis</name>
    <dbReference type="NCBI Taxonomy" id="2763676"/>
    <lineage>
        <taxon>Bacteria</taxon>
        <taxon>Bacillati</taxon>
        <taxon>Bacillota</taxon>
        <taxon>Clostridia</taxon>
        <taxon>Eubacteriales</taxon>
        <taxon>Oscillospiraceae</taxon>
        <taxon>Qingrenia</taxon>
    </lineage>
</organism>
<feature type="domain" description="SLH" evidence="3">
    <location>
        <begin position="26"/>
        <end position="84"/>
    </location>
</feature>
<feature type="domain" description="GH18" evidence="4">
    <location>
        <begin position="308"/>
        <end position="642"/>
    </location>
</feature>
<evidence type="ECO:0000313" key="6">
    <source>
        <dbReference type="Proteomes" id="UP000647416"/>
    </source>
</evidence>
<dbReference type="Gene3D" id="3.10.50.10">
    <property type="match status" value="1"/>
</dbReference>
<dbReference type="InterPro" id="IPR001119">
    <property type="entry name" value="SLH_dom"/>
</dbReference>
<dbReference type="InterPro" id="IPR029070">
    <property type="entry name" value="Chitinase_insertion_sf"/>
</dbReference>
<evidence type="ECO:0000256" key="2">
    <source>
        <dbReference type="SAM" id="SignalP"/>
    </source>
</evidence>
<dbReference type="Proteomes" id="UP000647416">
    <property type="component" value="Unassembled WGS sequence"/>
</dbReference>
<dbReference type="RefSeq" id="WP_262431553.1">
    <property type="nucleotide sequence ID" value="NZ_JACRTE010000003.1"/>
</dbReference>
<dbReference type="AlphaFoldDB" id="A0A926ISX7"/>
<dbReference type="PANTHER" id="PTHR46066">
    <property type="entry name" value="CHITINASE DOMAIN-CONTAINING PROTEIN 1 FAMILY MEMBER"/>
    <property type="match status" value="1"/>
</dbReference>
<dbReference type="PROSITE" id="PS51272">
    <property type="entry name" value="SLH"/>
    <property type="match status" value="2"/>
</dbReference>
<evidence type="ECO:0000256" key="1">
    <source>
        <dbReference type="ARBA" id="ARBA00022737"/>
    </source>
</evidence>
<proteinExistence type="predicted"/>
<keyword evidence="6" id="KW-1185">Reference proteome</keyword>
<feature type="signal peptide" evidence="2">
    <location>
        <begin position="1"/>
        <end position="22"/>
    </location>
</feature>
<dbReference type="InterPro" id="IPR011583">
    <property type="entry name" value="Chitinase_II/V-like_cat"/>
</dbReference>
<evidence type="ECO:0000313" key="5">
    <source>
        <dbReference type="EMBL" id="MBC8595980.1"/>
    </source>
</evidence>
<dbReference type="InterPro" id="IPR001223">
    <property type="entry name" value="Glyco_hydro18_cat"/>
</dbReference>
<feature type="domain" description="SLH" evidence="3">
    <location>
        <begin position="86"/>
        <end position="149"/>
    </location>
</feature>
<dbReference type="SMART" id="SM00636">
    <property type="entry name" value="Glyco_18"/>
    <property type="match status" value="1"/>
</dbReference>
<comment type="caution">
    <text evidence="5">The sequence shown here is derived from an EMBL/GenBank/DDBJ whole genome shotgun (WGS) entry which is preliminary data.</text>
</comment>
<gene>
    <name evidence="5" type="ORF">H8706_03735</name>
</gene>
<dbReference type="SUPFAM" id="SSF51445">
    <property type="entry name" value="(Trans)glycosidases"/>
    <property type="match status" value="1"/>
</dbReference>
<sequence>MKKFLALICALALCMSAFSAGAEGFTSLSYLSDTDGHWAEKYIDELFDMGIMAGDNGNSRAEENITRGEFCALITRALYDVDLFDGTVDFPDVKKNDIFYKNIGIAVQNGIIKGDERGYFNGDKNITREEIVIITARVLADKDAYKKTDFKDISSKYLYLDELEKVYGLGIISGDENKNFNPQGFALRSECAKMIYLTKGNHGKADPVTSVLKSAENYVVTGNGIDTSGAESTENVYRDEAADYAYSLGFTADRTVENVKISDYEVKNSTAYAKFSYDISFDAKYSDGSGKMRVYTGETTVKMMRKNGKWTVYKTEESLKLKEKINLTWEVLGGVPSYAPDGVNVVSPTWYEIISDNSYKNSETVYQDKQTTLKITDKSSAQYLDYAQKNGYDVWIAYRNNFNSSDTAKFLNSGSAKNSAVRFLIKGLAETKADGINIDFENMRDKYAFANHVRAVSLALRRLGLVTSVDINKYDKTGGNWSLCYDRDKLGVYADYTAIMAYDQNGNWSKTSGPVAGLDWAEDVVKTTLNEVGADKLILGVPFYVRIWQEKNGKVVKSSAVSMDYAKKTASENGANVRYDAKIGQNIYTWPDGEYDYKIYMEDETSIKNKISLVGKYSLAGVASWRRGFESADIWQVIKEGI</sequence>
<reference evidence="5" key="1">
    <citation type="submission" date="2020-08" db="EMBL/GenBank/DDBJ databases">
        <title>Genome public.</title>
        <authorList>
            <person name="Liu C."/>
            <person name="Sun Q."/>
        </authorList>
    </citation>
    <scope>NUCLEOTIDE SEQUENCE</scope>
    <source>
        <strain evidence="5">NSJ-50</strain>
    </source>
</reference>
<dbReference type="PROSITE" id="PS51910">
    <property type="entry name" value="GH18_2"/>
    <property type="match status" value="1"/>
</dbReference>
<dbReference type="InterPro" id="IPR017853">
    <property type="entry name" value="GH"/>
</dbReference>
<accession>A0A926ISX7</accession>
<dbReference type="Pfam" id="PF00395">
    <property type="entry name" value="SLH"/>
    <property type="match status" value="3"/>
</dbReference>
<dbReference type="EMBL" id="JACRTE010000003">
    <property type="protein sequence ID" value="MBC8595980.1"/>
    <property type="molecule type" value="Genomic_DNA"/>
</dbReference>
<dbReference type="GO" id="GO:0005975">
    <property type="term" value="P:carbohydrate metabolic process"/>
    <property type="evidence" value="ECO:0007669"/>
    <property type="project" value="InterPro"/>
</dbReference>
<protein>
    <submittedName>
        <fullName evidence="5">S-layer homology domain-containing protein</fullName>
    </submittedName>
</protein>
<feature type="chain" id="PRO_5037694226" evidence="2">
    <location>
        <begin position="23"/>
        <end position="642"/>
    </location>
</feature>
<dbReference type="PANTHER" id="PTHR46066:SF2">
    <property type="entry name" value="CHITINASE DOMAIN-CONTAINING PROTEIN 1"/>
    <property type="match status" value="1"/>
</dbReference>
<evidence type="ECO:0000259" key="3">
    <source>
        <dbReference type="PROSITE" id="PS51272"/>
    </source>
</evidence>
<keyword evidence="2" id="KW-0732">Signal</keyword>
<name>A0A926ISX7_9FIRM</name>
<dbReference type="Gene3D" id="3.20.20.80">
    <property type="entry name" value="Glycosidases"/>
    <property type="match status" value="1"/>
</dbReference>
<dbReference type="GO" id="GO:0008061">
    <property type="term" value="F:chitin binding"/>
    <property type="evidence" value="ECO:0007669"/>
    <property type="project" value="InterPro"/>
</dbReference>
<dbReference type="Pfam" id="PF00704">
    <property type="entry name" value="Glyco_hydro_18"/>
    <property type="match status" value="1"/>
</dbReference>
<keyword evidence="1" id="KW-0677">Repeat</keyword>